<evidence type="ECO:0000256" key="1">
    <source>
        <dbReference type="ARBA" id="ARBA00012552"/>
    </source>
</evidence>
<dbReference type="Proteomes" id="UP000469452">
    <property type="component" value="Unassembled WGS sequence"/>
</dbReference>
<evidence type="ECO:0000256" key="6">
    <source>
        <dbReference type="ARBA" id="ARBA00047984"/>
    </source>
</evidence>
<evidence type="ECO:0000256" key="3">
    <source>
        <dbReference type="ARBA" id="ARBA00022801"/>
    </source>
</evidence>
<evidence type="ECO:0000256" key="4">
    <source>
        <dbReference type="ARBA" id="ARBA00022806"/>
    </source>
</evidence>
<dbReference type="FunFam" id="1.10.10.2130:FF:000001">
    <property type="entry name" value="Pre-mRNA-splicing factor ATP-dependent RNA helicase"/>
    <property type="match status" value="1"/>
</dbReference>
<dbReference type="GO" id="GO:0016787">
    <property type="term" value="F:hydrolase activity"/>
    <property type="evidence" value="ECO:0007669"/>
    <property type="project" value="UniProtKB-KW"/>
</dbReference>
<proteinExistence type="predicted"/>
<keyword evidence="3" id="KW-0378">Hydrolase</keyword>
<comment type="catalytic activity">
    <reaction evidence="6">
        <text>ATP + H2O = ADP + phosphate + H(+)</text>
        <dbReference type="Rhea" id="RHEA:13065"/>
        <dbReference type="ChEBI" id="CHEBI:15377"/>
        <dbReference type="ChEBI" id="CHEBI:15378"/>
        <dbReference type="ChEBI" id="CHEBI:30616"/>
        <dbReference type="ChEBI" id="CHEBI:43474"/>
        <dbReference type="ChEBI" id="CHEBI:456216"/>
        <dbReference type="EC" id="3.6.4.13"/>
    </reaction>
</comment>
<dbReference type="PANTHER" id="PTHR18934">
    <property type="entry name" value="ATP-DEPENDENT RNA HELICASE"/>
    <property type="match status" value="1"/>
</dbReference>
<dbReference type="SUPFAM" id="SSF52540">
    <property type="entry name" value="P-loop containing nucleoside triphosphate hydrolases"/>
    <property type="match status" value="1"/>
</dbReference>
<organism evidence="7 8">
    <name type="scientific">Aphanomyces astaci</name>
    <name type="common">Crayfish plague agent</name>
    <dbReference type="NCBI Taxonomy" id="112090"/>
    <lineage>
        <taxon>Eukaryota</taxon>
        <taxon>Sar</taxon>
        <taxon>Stramenopiles</taxon>
        <taxon>Oomycota</taxon>
        <taxon>Saprolegniomycetes</taxon>
        <taxon>Saprolegniales</taxon>
        <taxon>Verrucalvaceae</taxon>
        <taxon>Aphanomyces</taxon>
    </lineage>
</organism>
<dbReference type="GO" id="GO:0003724">
    <property type="term" value="F:RNA helicase activity"/>
    <property type="evidence" value="ECO:0007669"/>
    <property type="project" value="UniProtKB-EC"/>
</dbReference>
<dbReference type="AlphaFoldDB" id="A0A6A5A966"/>
<accession>A0A6A5A966</accession>
<dbReference type="EMBL" id="VJMI01013799">
    <property type="protein sequence ID" value="KAF0746840.1"/>
    <property type="molecule type" value="Genomic_DNA"/>
</dbReference>
<evidence type="ECO:0000256" key="2">
    <source>
        <dbReference type="ARBA" id="ARBA00022741"/>
    </source>
</evidence>
<feature type="non-terminal residue" evidence="7">
    <location>
        <position position="1"/>
    </location>
</feature>
<dbReference type="GO" id="GO:0003723">
    <property type="term" value="F:RNA binding"/>
    <property type="evidence" value="ECO:0007669"/>
    <property type="project" value="TreeGrafter"/>
</dbReference>
<keyword evidence="4" id="KW-0347">Helicase</keyword>
<dbReference type="Gene3D" id="1.10.10.2130">
    <property type="entry name" value="DEAH helicase family, winged-helix domain"/>
    <property type="match status" value="1"/>
</dbReference>
<protein>
    <recommendedName>
        <fullName evidence="1">RNA helicase</fullName>
        <ecNumber evidence="1">3.6.4.13</ecNumber>
    </recommendedName>
</protein>
<reference evidence="7 8" key="1">
    <citation type="submission" date="2019-06" db="EMBL/GenBank/DDBJ databases">
        <title>Genomics analysis of Aphanomyces spp. identifies a new class of oomycete effector associated with host adaptation.</title>
        <authorList>
            <person name="Gaulin E."/>
        </authorList>
    </citation>
    <scope>NUCLEOTIDE SEQUENCE [LARGE SCALE GENOMIC DNA]</scope>
    <source>
        <strain evidence="7 8">E</strain>
    </source>
</reference>
<keyword evidence="5" id="KW-0067">ATP-binding</keyword>
<evidence type="ECO:0000313" key="7">
    <source>
        <dbReference type="EMBL" id="KAF0746840.1"/>
    </source>
</evidence>
<sequence>VSAQQRAGRAGRTSAGKCYRLYSKQSYATMFTETIPEIQRSNLANTILYLKVLGIDDVVGFGYLDPPDEHAILDALHQLYTLGTACVSMSLETLRRHTWHVSYWVV</sequence>
<keyword evidence="2" id="KW-0547">Nucleotide-binding</keyword>
<gene>
    <name evidence="7" type="ORF">AaE_007972</name>
</gene>
<dbReference type="GO" id="GO:0071013">
    <property type="term" value="C:catalytic step 2 spliceosome"/>
    <property type="evidence" value="ECO:0007669"/>
    <property type="project" value="TreeGrafter"/>
</dbReference>
<dbReference type="Gene3D" id="3.40.50.300">
    <property type="entry name" value="P-loop containing nucleotide triphosphate hydrolases"/>
    <property type="match status" value="1"/>
</dbReference>
<dbReference type="InterPro" id="IPR027417">
    <property type="entry name" value="P-loop_NTPase"/>
</dbReference>
<dbReference type="PANTHER" id="PTHR18934:SF83">
    <property type="entry name" value="PRE-MRNA-SPLICING FACTOR ATP-DEPENDENT RNA HELICASE DHX16"/>
    <property type="match status" value="1"/>
</dbReference>
<dbReference type="GO" id="GO:0005524">
    <property type="term" value="F:ATP binding"/>
    <property type="evidence" value="ECO:0007669"/>
    <property type="project" value="UniProtKB-KW"/>
</dbReference>
<dbReference type="EC" id="3.6.4.13" evidence="1"/>
<evidence type="ECO:0000256" key="5">
    <source>
        <dbReference type="ARBA" id="ARBA00022840"/>
    </source>
</evidence>
<dbReference type="InterPro" id="IPR042035">
    <property type="entry name" value="DEAH_win-hel_dom"/>
</dbReference>
<comment type="caution">
    <text evidence="7">The sequence shown here is derived from an EMBL/GenBank/DDBJ whole genome shotgun (WGS) entry which is preliminary data.</text>
</comment>
<name>A0A6A5A966_APHAT</name>
<evidence type="ECO:0000313" key="8">
    <source>
        <dbReference type="Proteomes" id="UP000469452"/>
    </source>
</evidence>